<sequence length="258" mass="29520">MEIEGIEIEAENVEDVDIMDLEKENHFFCSLSNQNISITNAPMEDGTSSNSSFHPEDDHDTLLGDSYIDNDDDSEIEVSDGENTFETSEEPEDAKQALKNLKNLQTAMSQVILPAWIAKPPHNFGNPSHRKLKFDTWFKIFQIFLPLVAAEIWDPKTSPAKFENIQDLVAITRLLTSKRQINLLVHNTYHSTNYDSYHKYDYDQGSCAAQQTLSTSQNFLPDAAWYFEGHLQNFVAFCFNFETLFCRYQNQPAANQKA</sequence>
<dbReference type="InParanoid" id="F4RZZ4"/>
<evidence type="ECO:0000313" key="3">
    <source>
        <dbReference type="Proteomes" id="UP000001072"/>
    </source>
</evidence>
<dbReference type="STRING" id="747676.F4RZZ4"/>
<dbReference type="Proteomes" id="UP000001072">
    <property type="component" value="Unassembled WGS sequence"/>
</dbReference>
<keyword evidence="3" id="KW-1185">Reference proteome</keyword>
<organism evidence="3">
    <name type="scientific">Melampsora larici-populina (strain 98AG31 / pathotype 3-4-7)</name>
    <name type="common">Poplar leaf rust fungus</name>
    <dbReference type="NCBI Taxonomy" id="747676"/>
    <lineage>
        <taxon>Eukaryota</taxon>
        <taxon>Fungi</taxon>
        <taxon>Dikarya</taxon>
        <taxon>Basidiomycota</taxon>
        <taxon>Pucciniomycotina</taxon>
        <taxon>Pucciniomycetes</taxon>
        <taxon>Pucciniales</taxon>
        <taxon>Melampsoraceae</taxon>
        <taxon>Melampsora</taxon>
    </lineage>
</organism>
<feature type="region of interest" description="Disordered" evidence="1">
    <location>
        <begin position="40"/>
        <end position="59"/>
    </location>
</feature>
<dbReference type="VEuPathDB" id="FungiDB:MELLADRAFT_66626"/>
<dbReference type="KEGG" id="mlr:MELLADRAFT_66626"/>
<evidence type="ECO:0000313" key="2">
    <source>
        <dbReference type="EMBL" id="EGG02088.1"/>
    </source>
</evidence>
<proteinExistence type="predicted"/>
<evidence type="ECO:0000256" key="1">
    <source>
        <dbReference type="SAM" id="MobiDB-lite"/>
    </source>
</evidence>
<dbReference type="HOGENOM" id="CLU_1077986_0_0_1"/>
<protein>
    <submittedName>
        <fullName evidence="2">Uncharacterized protein</fullName>
    </submittedName>
</protein>
<gene>
    <name evidence="2" type="ORF">MELLADRAFT_66626</name>
</gene>
<dbReference type="AlphaFoldDB" id="F4RZZ4"/>
<reference evidence="3" key="1">
    <citation type="journal article" date="2011" name="Proc. Natl. Acad. Sci. U.S.A.">
        <title>Obligate biotrophy features unraveled by the genomic analysis of rust fungi.</title>
        <authorList>
            <person name="Duplessis S."/>
            <person name="Cuomo C.A."/>
            <person name="Lin Y.-C."/>
            <person name="Aerts A."/>
            <person name="Tisserant E."/>
            <person name="Veneault-Fourrey C."/>
            <person name="Joly D.L."/>
            <person name="Hacquard S."/>
            <person name="Amselem J."/>
            <person name="Cantarel B.L."/>
            <person name="Chiu R."/>
            <person name="Coutinho P.M."/>
            <person name="Feau N."/>
            <person name="Field M."/>
            <person name="Frey P."/>
            <person name="Gelhaye E."/>
            <person name="Goldberg J."/>
            <person name="Grabherr M.G."/>
            <person name="Kodira C.D."/>
            <person name="Kohler A."/>
            <person name="Kuees U."/>
            <person name="Lindquist E.A."/>
            <person name="Lucas S.M."/>
            <person name="Mago R."/>
            <person name="Mauceli E."/>
            <person name="Morin E."/>
            <person name="Murat C."/>
            <person name="Pangilinan J.L."/>
            <person name="Park R."/>
            <person name="Pearson M."/>
            <person name="Quesneville H."/>
            <person name="Rouhier N."/>
            <person name="Sakthikumar S."/>
            <person name="Salamov A.A."/>
            <person name="Schmutz J."/>
            <person name="Selles B."/>
            <person name="Shapiro H."/>
            <person name="Tanguay P."/>
            <person name="Tuskan G.A."/>
            <person name="Henrissat B."/>
            <person name="Van de Peer Y."/>
            <person name="Rouze P."/>
            <person name="Ellis J.G."/>
            <person name="Dodds P.N."/>
            <person name="Schein J.E."/>
            <person name="Zhong S."/>
            <person name="Hamelin R.C."/>
            <person name="Grigoriev I.V."/>
            <person name="Szabo L.J."/>
            <person name="Martin F."/>
        </authorList>
    </citation>
    <scope>NUCLEOTIDE SEQUENCE [LARGE SCALE GENOMIC DNA]</scope>
    <source>
        <strain evidence="3">98AG31 / pathotype 3-4-7</strain>
    </source>
</reference>
<feature type="compositionally biased region" description="Polar residues" evidence="1">
    <location>
        <begin position="40"/>
        <end position="53"/>
    </location>
</feature>
<dbReference type="RefSeq" id="XP_007414625.1">
    <property type="nucleotide sequence ID" value="XM_007414563.1"/>
</dbReference>
<dbReference type="EMBL" id="GL883133">
    <property type="protein sequence ID" value="EGG02088.1"/>
    <property type="molecule type" value="Genomic_DNA"/>
</dbReference>
<name>F4RZZ4_MELLP</name>
<accession>F4RZZ4</accession>
<dbReference type="GeneID" id="18930663"/>
<dbReference type="OrthoDB" id="3247418at2759"/>